<feature type="chain" id="PRO_5043931784" evidence="1">
    <location>
        <begin position="20"/>
        <end position="57"/>
    </location>
</feature>
<reference evidence="2 3" key="1">
    <citation type="submission" date="2024-04" db="EMBL/GenBank/DDBJ databases">
        <authorList>
            <person name="Rising A."/>
            <person name="Reimegard J."/>
            <person name="Sonavane S."/>
            <person name="Akerstrom W."/>
            <person name="Nylinder S."/>
            <person name="Hedman E."/>
            <person name="Kallberg Y."/>
        </authorList>
    </citation>
    <scope>NUCLEOTIDE SEQUENCE [LARGE SCALE GENOMIC DNA]</scope>
</reference>
<protein>
    <submittedName>
        <fullName evidence="2">Uncharacterized protein</fullName>
    </submittedName>
</protein>
<gene>
    <name evidence="2" type="ORF">LARSCL_LOCUS22132</name>
</gene>
<evidence type="ECO:0000313" key="3">
    <source>
        <dbReference type="Proteomes" id="UP001497382"/>
    </source>
</evidence>
<dbReference type="AlphaFoldDB" id="A0AAV2BYU2"/>
<sequence length="57" mass="6521">MQTLFILLVLVALVVCAMAQWPYNNGYYYNGYSGGYAAANYAGNYYGAPAYNYWWKK</sequence>
<dbReference type="Proteomes" id="UP001497382">
    <property type="component" value="Unassembled WGS sequence"/>
</dbReference>
<feature type="signal peptide" evidence="1">
    <location>
        <begin position="1"/>
        <end position="19"/>
    </location>
</feature>
<evidence type="ECO:0000256" key="1">
    <source>
        <dbReference type="SAM" id="SignalP"/>
    </source>
</evidence>
<keyword evidence="1" id="KW-0732">Signal</keyword>
<proteinExistence type="predicted"/>
<evidence type="ECO:0000313" key="2">
    <source>
        <dbReference type="EMBL" id="CAL1300809.1"/>
    </source>
</evidence>
<name>A0AAV2BYU2_9ARAC</name>
<dbReference type="EMBL" id="CAXIEN010000581">
    <property type="protein sequence ID" value="CAL1300809.1"/>
    <property type="molecule type" value="Genomic_DNA"/>
</dbReference>
<organism evidence="2 3">
    <name type="scientific">Larinioides sclopetarius</name>
    <dbReference type="NCBI Taxonomy" id="280406"/>
    <lineage>
        <taxon>Eukaryota</taxon>
        <taxon>Metazoa</taxon>
        <taxon>Ecdysozoa</taxon>
        <taxon>Arthropoda</taxon>
        <taxon>Chelicerata</taxon>
        <taxon>Arachnida</taxon>
        <taxon>Araneae</taxon>
        <taxon>Araneomorphae</taxon>
        <taxon>Entelegynae</taxon>
        <taxon>Araneoidea</taxon>
        <taxon>Araneidae</taxon>
        <taxon>Larinioides</taxon>
    </lineage>
</organism>
<comment type="caution">
    <text evidence="2">The sequence shown here is derived from an EMBL/GenBank/DDBJ whole genome shotgun (WGS) entry which is preliminary data.</text>
</comment>
<accession>A0AAV2BYU2</accession>
<keyword evidence="3" id="KW-1185">Reference proteome</keyword>